<evidence type="ECO:0000256" key="6">
    <source>
        <dbReference type="ARBA" id="ARBA00022801"/>
    </source>
</evidence>
<dbReference type="InterPro" id="IPR023875">
    <property type="entry name" value="DNA_repair_put"/>
</dbReference>
<dbReference type="InterPro" id="IPR036895">
    <property type="entry name" value="Uracil-DNA_glycosylase-like_sf"/>
</dbReference>
<evidence type="ECO:0000256" key="2">
    <source>
        <dbReference type="ARBA" id="ARBA00019403"/>
    </source>
</evidence>
<dbReference type="EMBL" id="JACHTF010000002">
    <property type="protein sequence ID" value="MBB1059553.1"/>
    <property type="molecule type" value="Genomic_DNA"/>
</dbReference>
<keyword evidence="8" id="KW-0411">Iron-sulfur</keyword>
<dbReference type="AlphaFoldDB" id="A0A7W3TJL3"/>
<evidence type="ECO:0000256" key="3">
    <source>
        <dbReference type="ARBA" id="ARBA00022485"/>
    </source>
</evidence>
<evidence type="ECO:0000259" key="10">
    <source>
        <dbReference type="SMART" id="SM00986"/>
    </source>
</evidence>
<comment type="caution">
    <text evidence="11">The sequence shown here is derived from an EMBL/GenBank/DDBJ whole genome shotgun (WGS) entry which is preliminary data.</text>
</comment>
<keyword evidence="7" id="KW-0408">Iron</keyword>
<dbReference type="NCBIfam" id="TIGR00758">
    <property type="entry name" value="UDG_fam4"/>
    <property type="match status" value="1"/>
</dbReference>
<dbReference type="GO" id="GO:0006281">
    <property type="term" value="P:DNA repair"/>
    <property type="evidence" value="ECO:0007669"/>
    <property type="project" value="UniProtKB-KW"/>
</dbReference>
<dbReference type="NCBIfam" id="TIGR03915">
    <property type="entry name" value="SAM_7_link_chp"/>
    <property type="match status" value="1"/>
</dbReference>
<proteinExistence type="inferred from homology"/>
<dbReference type="GO" id="GO:0097506">
    <property type="term" value="F:deaminated base DNA N-glycosylase activity"/>
    <property type="evidence" value="ECO:0007669"/>
    <property type="project" value="UniProtKB-ARBA"/>
</dbReference>
<keyword evidence="5" id="KW-0227">DNA damage</keyword>
<name>A0A7W3TJL3_9GAMM</name>
<evidence type="ECO:0000256" key="4">
    <source>
        <dbReference type="ARBA" id="ARBA00022723"/>
    </source>
</evidence>
<dbReference type="RefSeq" id="WP_182685188.1">
    <property type="nucleotide sequence ID" value="NZ_JACHTF010000002.1"/>
</dbReference>
<organism evidence="11 12">
    <name type="scientific">Marilutibacter spongiae</name>
    <dbReference type="NCBI Taxonomy" id="2025720"/>
    <lineage>
        <taxon>Bacteria</taxon>
        <taxon>Pseudomonadati</taxon>
        <taxon>Pseudomonadota</taxon>
        <taxon>Gammaproteobacteria</taxon>
        <taxon>Lysobacterales</taxon>
        <taxon>Lysobacteraceae</taxon>
        <taxon>Marilutibacter</taxon>
    </lineage>
</organism>
<dbReference type="SUPFAM" id="SSF52141">
    <property type="entry name" value="Uracil-DNA glycosylase-like"/>
    <property type="match status" value="1"/>
</dbReference>
<keyword evidence="4" id="KW-0479">Metal-binding</keyword>
<keyword evidence="3" id="KW-0004">4Fe-4S</keyword>
<dbReference type="InterPro" id="IPR025404">
    <property type="entry name" value="DUF4130"/>
</dbReference>
<protein>
    <recommendedName>
        <fullName evidence="2">Type-4 uracil-DNA glycosylase</fullName>
    </recommendedName>
</protein>
<dbReference type="InterPro" id="IPR005122">
    <property type="entry name" value="Uracil-DNA_glycosylase-like"/>
</dbReference>
<sequence length="485" mass="52303">MRRVSLDDGADLAEWRQAARGLLADGIAPEHVLWDVGAQADLLGALAAPGQGLASGARPVPAVAQAKVPAAFLSLAGRVIAHADPRRHAVLYRLLWRLVHGERALLGMATDDDVAWAADAAKAVNREKHKMKAFVRLREVQAADGSVYVAWFEPVHDVLAQVAPFFARRFAGMRWSILTPLRSAHWDGQALRLGPGAERADAPDGDALEALWRVYYANIFNPARLKVDAMVKEMPVRYWKNLPEAALIPGLIREAGGRMQAMVDAAPTTPRRAQRAPARTARDVALPMEADALAAAVRSCRQCALWRPATQAVPGEGPVDARVMVVGEQPGDAEDLAGRPFVGPAGRLLDEALVAAGLDRAGLYLTNAVKHFKFQPRGKRRLHARASAAEQSACRPWLQAELERVKPRFVLCLGNTAARALLGAGVSVNADRGVWHASATGAAVMPTFHPAYLLRLPVAEREAAWAAFVADLAKVREACERDGPV</sequence>
<dbReference type="Gene3D" id="3.40.470.10">
    <property type="entry name" value="Uracil-DNA glycosylase-like domain"/>
    <property type="match status" value="1"/>
</dbReference>
<dbReference type="CDD" id="cd10030">
    <property type="entry name" value="UDG-F4_TTUDGA_SPO1dp_like"/>
    <property type="match status" value="1"/>
</dbReference>
<dbReference type="SMART" id="SM00986">
    <property type="entry name" value="UDG"/>
    <property type="match status" value="1"/>
</dbReference>
<evidence type="ECO:0000256" key="8">
    <source>
        <dbReference type="ARBA" id="ARBA00023014"/>
    </source>
</evidence>
<reference evidence="11 12" key="1">
    <citation type="submission" date="2020-08" db="EMBL/GenBank/DDBJ databases">
        <authorList>
            <person name="Xu S."/>
            <person name="Li A."/>
        </authorList>
    </citation>
    <scope>NUCLEOTIDE SEQUENCE [LARGE SCALE GENOMIC DNA]</scope>
    <source>
        <strain evidence="11 12">119BY6-57</strain>
    </source>
</reference>
<dbReference type="Pfam" id="PF03167">
    <property type="entry name" value="UDG"/>
    <property type="match status" value="1"/>
</dbReference>
<keyword evidence="9" id="KW-0234">DNA repair</keyword>
<dbReference type="PANTHER" id="PTHR33693:SF9">
    <property type="entry name" value="TYPE-4 URACIL-DNA GLYCOSYLASE"/>
    <property type="match status" value="1"/>
</dbReference>
<keyword evidence="6" id="KW-0378">Hydrolase</keyword>
<dbReference type="GO" id="GO:0046872">
    <property type="term" value="F:metal ion binding"/>
    <property type="evidence" value="ECO:0007669"/>
    <property type="project" value="UniProtKB-KW"/>
</dbReference>
<dbReference type="SMART" id="SM00987">
    <property type="entry name" value="UreE_C"/>
    <property type="match status" value="1"/>
</dbReference>
<evidence type="ECO:0000256" key="9">
    <source>
        <dbReference type="ARBA" id="ARBA00023204"/>
    </source>
</evidence>
<dbReference type="NCBIfam" id="TIGR03914">
    <property type="entry name" value="UDG_fam_dom"/>
    <property type="match status" value="1"/>
</dbReference>
<dbReference type="Pfam" id="PF13566">
    <property type="entry name" value="DUF4130"/>
    <property type="match status" value="1"/>
</dbReference>
<feature type="domain" description="Uracil-DNA glycosylase-like" evidence="10">
    <location>
        <begin position="314"/>
        <end position="469"/>
    </location>
</feature>
<comment type="similarity">
    <text evidence="1">Belongs to the uracil-DNA glycosylase (UDG) superfamily. Type 4 (UDGa) family.</text>
</comment>
<dbReference type="Proteomes" id="UP000523196">
    <property type="component" value="Unassembled WGS sequence"/>
</dbReference>
<evidence type="ECO:0000256" key="7">
    <source>
        <dbReference type="ARBA" id="ARBA00023004"/>
    </source>
</evidence>
<evidence type="ECO:0000256" key="1">
    <source>
        <dbReference type="ARBA" id="ARBA00006521"/>
    </source>
</evidence>
<evidence type="ECO:0000313" key="11">
    <source>
        <dbReference type="EMBL" id="MBB1059553.1"/>
    </source>
</evidence>
<evidence type="ECO:0000256" key="5">
    <source>
        <dbReference type="ARBA" id="ARBA00022763"/>
    </source>
</evidence>
<dbReference type="PANTHER" id="PTHR33693">
    <property type="entry name" value="TYPE-5 URACIL-DNA GLYCOSYLASE"/>
    <property type="match status" value="1"/>
</dbReference>
<keyword evidence="12" id="KW-1185">Reference proteome</keyword>
<dbReference type="GO" id="GO:0051539">
    <property type="term" value="F:4 iron, 4 sulfur cluster binding"/>
    <property type="evidence" value="ECO:0007669"/>
    <property type="project" value="UniProtKB-KW"/>
</dbReference>
<evidence type="ECO:0000313" key="12">
    <source>
        <dbReference type="Proteomes" id="UP000523196"/>
    </source>
</evidence>
<accession>A0A7W3TJL3</accession>
<dbReference type="InterPro" id="IPR051536">
    <property type="entry name" value="UDG_Type-4/5"/>
</dbReference>
<dbReference type="InterPro" id="IPR005273">
    <property type="entry name" value="Ura-DNA_glyco_family4"/>
</dbReference>
<gene>
    <name evidence="11" type="ORF">H4F98_03085</name>
</gene>